<dbReference type="EMBL" id="GFDG01003312">
    <property type="protein sequence ID" value="JAV15487.1"/>
    <property type="molecule type" value="Transcribed_RNA"/>
</dbReference>
<dbReference type="AlphaFoldDB" id="A0A1L8E9S8"/>
<protein>
    <submittedName>
        <fullName evidence="1">Uncharacterized protein</fullName>
    </submittedName>
</protein>
<evidence type="ECO:0000313" key="1">
    <source>
        <dbReference type="EMBL" id="JAV15487.1"/>
    </source>
</evidence>
<sequence length="86" mass="9024">MGGNIEDTASFAMIGLVRHTLLNSTVTFDVHNIAVLEDTHVGGQWDDTMLAEGAREHVSGAATITLGISHVVVCGSLLENTVHAVV</sequence>
<reference evidence="1" key="1">
    <citation type="submission" date="2017-01" db="EMBL/GenBank/DDBJ databases">
        <title>An insight into the sialome and mialome of the horn fly, Haematobia irritans.</title>
        <authorList>
            <person name="Breijo M."/>
            <person name="Boiani M."/>
            <person name="Ures X."/>
            <person name="Rocha S."/>
            <person name="Sequeira M."/>
            <person name="Ribeiro J.M."/>
        </authorList>
    </citation>
    <scope>NUCLEOTIDE SEQUENCE</scope>
</reference>
<name>A0A1L8E9S8_HAEIR</name>
<accession>A0A1L8E9S8</accession>
<proteinExistence type="predicted"/>
<organism evidence="1">
    <name type="scientific">Haematobia irritans</name>
    <name type="common">Horn fly</name>
    <name type="synonym">Conops irritans</name>
    <dbReference type="NCBI Taxonomy" id="7368"/>
    <lineage>
        <taxon>Eukaryota</taxon>
        <taxon>Metazoa</taxon>
        <taxon>Ecdysozoa</taxon>
        <taxon>Arthropoda</taxon>
        <taxon>Hexapoda</taxon>
        <taxon>Insecta</taxon>
        <taxon>Pterygota</taxon>
        <taxon>Neoptera</taxon>
        <taxon>Endopterygota</taxon>
        <taxon>Diptera</taxon>
        <taxon>Brachycera</taxon>
        <taxon>Muscomorpha</taxon>
        <taxon>Muscoidea</taxon>
        <taxon>Muscidae</taxon>
        <taxon>Haematobia</taxon>
    </lineage>
</organism>